<evidence type="ECO:0000313" key="2">
    <source>
        <dbReference type="Proteomes" id="UP000235786"/>
    </source>
</evidence>
<name>A0A2J6R985_HYAVF</name>
<sequence length="116" mass="13013">MLTLAQIKAAGPQLRRLKWNQRKAKSILSSWVFLFFVKNPQTLPSPPIQEVNITLPSSQQAPISTSSPVPSPSALLYHPCYRLQPCYYPFPTTVSCRGLRVGLLRFCIRLSVSISI</sequence>
<reference evidence="1 2" key="1">
    <citation type="submission" date="2016-04" db="EMBL/GenBank/DDBJ databases">
        <title>A degradative enzymes factory behind the ericoid mycorrhizal symbiosis.</title>
        <authorList>
            <consortium name="DOE Joint Genome Institute"/>
            <person name="Martino E."/>
            <person name="Morin E."/>
            <person name="Grelet G."/>
            <person name="Kuo A."/>
            <person name="Kohler A."/>
            <person name="Daghino S."/>
            <person name="Barry K."/>
            <person name="Choi C."/>
            <person name="Cichocki N."/>
            <person name="Clum A."/>
            <person name="Copeland A."/>
            <person name="Hainaut M."/>
            <person name="Haridas S."/>
            <person name="Labutti K."/>
            <person name="Lindquist E."/>
            <person name="Lipzen A."/>
            <person name="Khouja H.-R."/>
            <person name="Murat C."/>
            <person name="Ohm R."/>
            <person name="Olson A."/>
            <person name="Spatafora J."/>
            <person name="Veneault-Fourrey C."/>
            <person name="Henrissat B."/>
            <person name="Grigoriev I."/>
            <person name="Martin F."/>
            <person name="Perotto S."/>
        </authorList>
    </citation>
    <scope>NUCLEOTIDE SEQUENCE [LARGE SCALE GENOMIC DNA]</scope>
    <source>
        <strain evidence="1 2">F</strain>
    </source>
</reference>
<dbReference type="EMBL" id="KZ613953">
    <property type="protein sequence ID" value="PMD35077.1"/>
    <property type="molecule type" value="Genomic_DNA"/>
</dbReference>
<dbReference type="Proteomes" id="UP000235786">
    <property type="component" value="Unassembled WGS sequence"/>
</dbReference>
<organism evidence="1 2">
    <name type="scientific">Hyaloscypha variabilis (strain UAMH 11265 / GT02V1 / F)</name>
    <name type="common">Meliniomyces variabilis</name>
    <dbReference type="NCBI Taxonomy" id="1149755"/>
    <lineage>
        <taxon>Eukaryota</taxon>
        <taxon>Fungi</taxon>
        <taxon>Dikarya</taxon>
        <taxon>Ascomycota</taxon>
        <taxon>Pezizomycotina</taxon>
        <taxon>Leotiomycetes</taxon>
        <taxon>Helotiales</taxon>
        <taxon>Hyaloscyphaceae</taxon>
        <taxon>Hyaloscypha</taxon>
        <taxon>Hyaloscypha variabilis</taxon>
    </lineage>
</organism>
<keyword evidence="2" id="KW-1185">Reference proteome</keyword>
<gene>
    <name evidence="1" type="ORF">L207DRAFT_131570</name>
</gene>
<evidence type="ECO:0000313" key="1">
    <source>
        <dbReference type="EMBL" id="PMD35077.1"/>
    </source>
</evidence>
<proteinExistence type="predicted"/>
<accession>A0A2J6R985</accession>
<dbReference type="AlphaFoldDB" id="A0A2J6R985"/>
<protein>
    <submittedName>
        <fullName evidence="1">Uncharacterized protein</fullName>
    </submittedName>
</protein>